<dbReference type="PROSITE" id="PS01040">
    <property type="entry name" value="SBP_BACTERIAL_5"/>
    <property type="match status" value="1"/>
</dbReference>
<evidence type="ECO:0000256" key="2">
    <source>
        <dbReference type="ARBA" id="ARBA00005695"/>
    </source>
</evidence>
<gene>
    <name evidence="6" type="ORF">FD02_GL000925</name>
</gene>
<keyword evidence="4" id="KW-0732">Signal</keyword>
<dbReference type="GO" id="GO:0042597">
    <property type="term" value="C:periplasmic space"/>
    <property type="evidence" value="ECO:0007669"/>
    <property type="project" value="UniProtKB-ARBA"/>
</dbReference>
<keyword evidence="7" id="KW-1185">Reference proteome</keyword>
<dbReference type="GO" id="GO:1904680">
    <property type="term" value="F:peptide transmembrane transporter activity"/>
    <property type="evidence" value="ECO:0007669"/>
    <property type="project" value="TreeGrafter"/>
</dbReference>
<evidence type="ECO:0000256" key="4">
    <source>
        <dbReference type="ARBA" id="ARBA00022729"/>
    </source>
</evidence>
<dbReference type="CDD" id="cd08510">
    <property type="entry name" value="PBP2_Lactococcal_OppA_like"/>
    <property type="match status" value="1"/>
</dbReference>
<dbReference type="PIRSF" id="PIRSF002741">
    <property type="entry name" value="MppA"/>
    <property type="match status" value="1"/>
</dbReference>
<comment type="subcellular location">
    <subcellularLocation>
        <location evidence="1">Cell membrane</location>
        <topology evidence="1">Lipid-anchor</topology>
    </subcellularLocation>
</comment>
<comment type="similarity">
    <text evidence="2">Belongs to the bacterial solute-binding protein 5 family.</text>
</comment>
<dbReference type="EMBL" id="AZDJ01000001">
    <property type="protein sequence ID" value="KRK74322.1"/>
    <property type="molecule type" value="Genomic_DNA"/>
</dbReference>
<dbReference type="InterPro" id="IPR000914">
    <property type="entry name" value="SBP_5_dom"/>
</dbReference>
<protein>
    <submittedName>
        <fullName evidence="6">Oligopeptide ABC transporter substrate-binding protein</fullName>
    </submittedName>
</protein>
<dbReference type="InterPro" id="IPR039424">
    <property type="entry name" value="SBP_5"/>
</dbReference>
<proteinExistence type="inferred from homology"/>
<reference evidence="6 7" key="1">
    <citation type="journal article" date="2015" name="Genome Announc.">
        <title>Expanding the biotechnology potential of lactobacilli through comparative genomics of 213 strains and associated genera.</title>
        <authorList>
            <person name="Sun Z."/>
            <person name="Harris H.M."/>
            <person name="McCann A."/>
            <person name="Guo C."/>
            <person name="Argimon S."/>
            <person name="Zhang W."/>
            <person name="Yang X."/>
            <person name="Jeffery I.B."/>
            <person name="Cooney J.C."/>
            <person name="Kagawa T.F."/>
            <person name="Liu W."/>
            <person name="Song Y."/>
            <person name="Salvetti E."/>
            <person name="Wrobel A."/>
            <person name="Rasinkangas P."/>
            <person name="Parkhill J."/>
            <person name="Rea M.C."/>
            <person name="O'Sullivan O."/>
            <person name="Ritari J."/>
            <person name="Douillard F.P."/>
            <person name="Paul Ross R."/>
            <person name="Yang R."/>
            <person name="Briner A.E."/>
            <person name="Felis G.E."/>
            <person name="de Vos W.M."/>
            <person name="Barrangou R."/>
            <person name="Klaenhammer T.R."/>
            <person name="Caufield P.W."/>
            <person name="Cui Y."/>
            <person name="Zhang H."/>
            <person name="O'Toole P.W."/>
        </authorList>
    </citation>
    <scope>NUCLEOTIDE SEQUENCE [LARGE SCALE GENOMIC DNA]</scope>
    <source>
        <strain evidence="6 7">JCM 17158</strain>
    </source>
</reference>
<keyword evidence="3" id="KW-0813">Transport</keyword>
<dbReference type="Proteomes" id="UP000051804">
    <property type="component" value="Unassembled WGS sequence"/>
</dbReference>
<evidence type="ECO:0000256" key="3">
    <source>
        <dbReference type="ARBA" id="ARBA00022448"/>
    </source>
</evidence>
<comment type="caution">
    <text evidence="6">The sequence shown here is derived from an EMBL/GenBank/DDBJ whole genome shotgun (WGS) entry which is preliminary data.</text>
</comment>
<dbReference type="Gene3D" id="3.10.105.10">
    <property type="entry name" value="Dipeptide-binding Protein, Domain 3"/>
    <property type="match status" value="1"/>
</dbReference>
<dbReference type="InterPro" id="IPR030678">
    <property type="entry name" value="Peptide/Ni-bd"/>
</dbReference>
<dbReference type="SUPFAM" id="SSF53850">
    <property type="entry name" value="Periplasmic binding protein-like II"/>
    <property type="match status" value="1"/>
</dbReference>
<accession>A0A0R1K2E3</accession>
<dbReference type="PANTHER" id="PTHR30290">
    <property type="entry name" value="PERIPLASMIC BINDING COMPONENT OF ABC TRANSPORTER"/>
    <property type="match status" value="1"/>
</dbReference>
<organism evidence="6 7">
    <name type="scientific">Lacticaseibacillus nasuensis JCM 17158</name>
    <dbReference type="NCBI Taxonomy" id="1291734"/>
    <lineage>
        <taxon>Bacteria</taxon>
        <taxon>Bacillati</taxon>
        <taxon>Bacillota</taxon>
        <taxon>Bacilli</taxon>
        <taxon>Lactobacillales</taxon>
        <taxon>Lactobacillaceae</taxon>
        <taxon>Lacticaseibacillus</taxon>
    </lineage>
</organism>
<evidence type="ECO:0000259" key="5">
    <source>
        <dbReference type="Pfam" id="PF00496"/>
    </source>
</evidence>
<evidence type="ECO:0000256" key="1">
    <source>
        <dbReference type="ARBA" id="ARBA00004193"/>
    </source>
</evidence>
<name>A0A0R1K2E3_9LACO</name>
<feature type="domain" description="Solute-binding protein family 5" evidence="5">
    <location>
        <begin position="96"/>
        <end position="489"/>
    </location>
</feature>
<dbReference type="GO" id="GO:0015833">
    <property type="term" value="P:peptide transport"/>
    <property type="evidence" value="ECO:0007669"/>
    <property type="project" value="TreeGrafter"/>
</dbReference>
<dbReference type="PATRIC" id="fig|1291734.4.peg.952"/>
<evidence type="ECO:0000313" key="6">
    <source>
        <dbReference type="EMBL" id="KRK74322.1"/>
    </source>
</evidence>
<sequence>MVAALTVLLAACGSKSNSSSSSSSSTKQQTFPLATTNKKAAVKGATLNIAVVDDSPFKGVFNEELYDDAYDADFMTPAAESLFGTTSGFKFNDKGAASIKFDNDKKTATIEIKKNVKWSDGKPVTAKDIEYAYEIVANKDTSTSRYTGSLQNIEGLSEYHDGKSKTISGVEMPDGADGQKVILHFKQMKPGFTQSGNGYFLESAAPYHYLKSVPFKKLASSDQVRKSPLFFGPYVMSKIVPGQSVAYTANKYYWKGEPKTKKLTASVVSTSSIVSGLKNKKYDIAMEMPTDNYSSYKNVKGYKILGKEDLSYTYIGFHVGKWDAKKGVNVMDKNAKMNNKSLRQAMSYALNLDEINNKFYPGLRSTGTTLIPPVFKEFHDSSLKGYPLNIKKANKLLDDAGYKKGKDGYRTDPNGKKLTIRFASMAGGDSATAIAQDYIQQWKKIGLRVKLTSGRLLEFQNFYDKIQNDTNDYDVFQAAWSLSSEPSPADLFSEQAPYNFSRFVSKKHNKLIADIDSEASLNADHRKKAFYAWQKWMMDQDYVEPVQYRTNVTPVSNRVKNFTIQWGSSPWNEVELTAKD</sequence>
<dbReference type="PANTHER" id="PTHR30290:SF9">
    <property type="entry name" value="OLIGOPEPTIDE-BINDING PROTEIN APPA"/>
    <property type="match status" value="1"/>
</dbReference>
<dbReference type="Pfam" id="PF00496">
    <property type="entry name" value="SBP_bac_5"/>
    <property type="match status" value="1"/>
</dbReference>
<dbReference type="InterPro" id="IPR023765">
    <property type="entry name" value="SBP_5_CS"/>
</dbReference>
<evidence type="ECO:0000313" key="7">
    <source>
        <dbReference type="Proteomes" id="UP000051804"/>
    </source>
</evidence>
<dbReference type="AlphaFoldDB" id="A0A0R1K2E3"/>
<dbReference type="STRING" id="1291734.FD02_GL000925"/>
<dbReference type="GO" id="GO:0043190">
    <property type="term" value="C:ATP-binding cassette (ABC) transporter complex"/>
    <property type="evidence" value="ECO:0007669"/>
    <property type="project" value="InterPro"/>
</dbReference>
<dbReference type="Gene3D" id="3.40.190.10">
    <property type="entry name" value="Periplasmic binding protein-like II"/>
    <property type="match status" value="1"/>
</dbReference>